<feature type="compositionally biased region" description="Basic and acidic residues" evidence="2">
    <location>
        <begin position="2496"/>
        <end position="2513"/>
    </location>
</feature>
<dbReference type="GO" id="GO:0000922">
    <property type="term" value="C:spindle pole"/>
    <property type="evidence" value="ECO:0007669"/>
    <property type="project" value="TreeGrafter"/>
</dbReference>
<feature type="coiled-coil region" evidence="1">
    <location>
        <begin position="1500"/>
        <end position="1538"/>
    </location>
</feature>
<feature type="compositionally biased region" description="Polar residues" evidence="2">
    <location>
        <begin position="2600"/>
        <end position="2656"/>
    </location>
</feature>
<dbReference type="GO" id="GO:0042803">
    <property type="term" value="F:protein homodimerization activity"/>
    <property type="evidence" value="ECO:0007669"/>
    <property type="project" value="InterPro"/>
</dbReference>
<feature type="coiled-coil region" evidence="1">
    <location>
        <begin position="1914"/>
        <end position="2060"/>
    </location>
</feature>
<dbReference type="GO" id="GO:0000278">
    <property type="term" value="P:mitotic cell cycle"/>
    <property type="evidence" value="ECO:0007669"/>
    <property type="project" value="TreeGrafter"/>
</dbReference>
<feature type="region of interest" description="Disordered" evidence="2">
    <location>
        <begin position="2480"/>
        <end position="2529"/>
    </location>
</feature>
<dbReference type="GO" id="GO:0070840">
    <property type="term" value="F:dynein complex binding"/>
    <property type="evidence" value="ECO:0007669"/>
    <property type="project" value="InterPro"/>
</dbReference>
<dbReference type="Gene3D" id="1.10.287.1490">
    <property type="match status" value="1"/>
</dbReference>
<comment type="caution">
    <text evidence="6">The sequence shown here is derived from an EMBL/GenBank/DDBJ whole genome shotgun (WGS) entry which is preliminary data.</text>
</comment>
<organism evidence="6 7">
    <name type="scientific">Triplophysa rosa</name>
    <name type="common">Cave loach</name>
    <dbReference type="NCBI Taxonomy" id="992332"/>
    <lineage>
        <taxon>Eukaryota</taxon>
        <taxon>Metazoa</taxon>
        <taxon>Chordata</taxon>
        <taxon>Craniata</taxon>
        <taxon>Vertebrata</taxon>
        <taxon>Euteleostomi</taxon>
        <taxon>Actinopterygii</taxon>
        <taxon>Neopterygii</taxon>
        <taxon>Teleostei</taxon>
        <taxon>Ostariophysi</taxon>
        <taxon>Cypriniformes</taxon>
        <taxon>Nemacheilidae</taxon>
        <taxon>Triplophysa</taxon>
    </lineage>
</organism>
<evidence type="ECO:0000313" key="6">
    <source>
        <dbReference type="EMBL" id="KAI7804504.1"/>
    </source>
</evidence>
<feature type="coiled-coil region" evidence="1">
    <location>
        <begin position="1306"/>
        <end position="1389"/>
    </location>
</feature>
<feature type="region of interest" description="Disordered" evidence="2">
    <location>
        <begin position="1558"/>
        <end position="1588"/>
    </location>
</feature>
<feature type="region of interest" description="Disordered" evidence="2">
    <location>
        <begin position="374"/>
        <end position="393"/>
    </location>
</feature>
<dbReference type="Proteomes" id="UP001059041">
    <property type="component" value="Linkage Group LG10"/>
</dbReference>
<feature type="domain" description="Kinetochore protein Cenp-F/LEK1 Rb protein-binding" evidence="5">
    <location>
        <begin position="2549"/>
        <end position="2593"/>
    </location>
</feature>
<evidence type="ECO:0000259" key="3">
    <source>
        <dbReference type="Pfam" id="PF10473"/>
    </source>
</evidence>
<name>A0A9W7TXS0_TRIRA</name>
<feature type="coiled-coil region" evidence="1">
    <location>
        <begin position="1592"/>
        <end position="1619"/>
    </location>
</feature>
<dbReference type="GO" id="GO:0051310">
    <property type="term" value="P:metaphase chromosome alignment"/>
    <property type="evidence" value="ECO:0007669"/>
    <property type="project" value="TreeGrafter"/>
</dbReference>
<feature type="coiled-coil region" evidence="1">
    <location>
        <begin position="1655"/>
        <end position="1752"/>
    </location>
</feature>
<sequence>MSWAVEEWKDGLPGKALQKIQEMESQLDKLKKERQQKQFQMDSLEATLQKQRQKMDSEKSEAASLKRENQSLVESCESLDKTKQKLAHDLQVKEQQVNYLEGQLNSSKKQIDRLEQDVKRYKSEFERSQTSHAAEIPQFNTPQKTFATPATPNHWQQDSRIGDLQEKYNREVEERKRLEAEIKVMHVKLLNQSSMSHKDIARQQSGSSIFPWQQEQTHSHQSLTMMETPSRRRNGPSWSYDDTPIKPLQQFTSGTQNDTAGSQQMEQIKNINQDLRAKVSELELRLQAQEKDVKNQINKFSEIQSQLEMARKDLAEKDKLLSKSRDELTKATGQYEQSVSKCSSVEQKLKQVTEEMNCQRHNSEMMHRSLEQKIKDQERESQKELAQLQSSHQTLDQQFNQVKNKMSMEIQQAKKDNNVLQSEMDKVTALKNRLEKDLDELKQKHLRSEQALQATQTKETEIKKKFDEMQKEKNTLSCQLEQGLKRVKQLEEEKQNIEQNLAKNRTMVDDLKVKTQTQSEELTEIRKKMDRQSVSSAQELEHAKKNLAEIEMKNMKTQAEFQKFVNEIEMKANKICALEKENENLKMTTNSCQKEVAETKKEYETLLEWKTEKEQLISNAESNREEMLSKIADLERDLATLNGAHDSLANKLQDSENDKLCISGQIDALKGELLNKCVEMEEKGRAYEELQHQFSETDQKHTKEMENLKRQISQMHGQVSELEAKLHQEINKVKEMEQAHGQLLAEYESACDLAKSKDSIIEMNRTEITHLQESISSREQEFEKCRDEKCTLAKEYEDSLARNKELEEAKWSIEQCQQEVLDKIASLESDLATQKSSNTDIQGKYDDLSKLNEDLVEKVFLAEKREKELVNEVEALLQKCKSFSSLEEQFNTLVAEEENTRNALEKINELQVQTASELASQKTIAETLANHVEEEQRKASILEEDNTQLKVKLQKFENEAKDVSEKYDSLQKLHSVVCQEKENHLNQVSMLSEALAEKDALIENFAEIRTELETSNQLCITLKNSLQSLQKLYDSSIELNVSLEKTLQDRSEEQALLETRLKELTERHSRETEGFVSEMEAHVKKQKGLEEHFNILGAELESKRMEVRNASEKLEVVALEKAKLMEDLGLSNEKLNEVTESYQKVSKELENVQLNVLPNMPEIENLKAALTVLKSQEEAKSSEIKTLKEKLQEAQSEQAKGLEALKEKNINISKIEVQLEMLQMDLEDNETCLNAFDAQVEELRGNISVLEANLGESEAQKSTLQTELKSVKEDYKKSILEVSQLSACLEETQKEQQCSSALVAEIESLQVTNEKLKVSLEQETCKQANLEAMYNNLVEQKNKLESAFKELKADAQNTQGKMDSLKQRNECLVCEIAQLQSHIEQLQSERTLAVNSDPDKEPTAYENDPDVSQDICEMPFANTSILPFEEDAALVRISSIDDEQPASQKEATDLSTVEEGQHLQLEKQNKTTDLEEVSHVLEETVRTMEEQMGVKIEQVKLQHAEEIKKMEEQMLMIKNELEAKLRDKQQHTEILSSQLEATMQQLQELDLASSSLLAPETSEGVKTNKSDEQDNIQNPDQSDSSEKTLVELTTIKETLEKREEELLHLQSQFELLTSEMTIRRDLCSELEGKVCEMEVEKENCTVKVTSITQANQKLNDYIVELTNEIDSLTLQLQTSKCQLSDVMEMMESLQVAKGEWNEKYFQTESELKRVRSEKANLEKHILSMEADIEEMQDQKQKLAVELEASRRTNCSLEQQLRASVEEGGQLKEELVLWAEERESELHSLLKWKEKAELLENRDADARELIKVLEDDIRAGKRQIEVTSEQINVLLKEKEQVMQQSEHIENTMTLLKEENTNLLSELNNLKNSDNCASRESENLSSKIHSLENENVRVSQSLESSLLEKGEIASRLISTQEEVAQMRRGIEKLKVRIESDERKKNHMSQLLKDAQRKADALQDNIEQLEREKDISEQNLEDAFLQAETTKAELEELQAEQQELTKKIEEMTNELRDLKEDKCKLEQELQRKNTLIEESELSNREASEKLKSIEQAMEEATVSQQQAIQDFQYKVGAMEEELLCCRNELESSDRKVQDLAYQLLSLQSENSQFAQRVLEYEKCQTELHSSNQLLMKDLEIRQEEFSKEKAQLQSQVTELQALSLVREERDQLQNEKVILQSTIAQLEKNAQMQSARIEDTQTSVTSLENQLNAMQLMNSELTQKLNALNKSSLQLQMQHQRQLCEANEKQNALENNQNLLTCQLQEAQQQAEAYKVSLEALTLKKHGLEKQLSEIQETHDVQVLENNRRYEENLKQVQQQNEMDVSALKEKMTAVEEKSAQYLSELNSCRSQDADVVSALKELQIKLETCEKDKAELDSKFVSLSKEKDSAMSKISLWMKSCKRLESEKQALQGELEKTLALQPPQRQGDNSSSDALQEELQELREALEEKSRESDESMDRYCSLMVKVHKLEETNESLKNQVKQLTAQAKTSKSRRSLRSEKNGLENSKPVERADSMPAVKRQRADDTPNKAQEALHNITKRLKAAAATPKAVQDDEDFRPEGLPELVLKGFGDIPVGEMSPFIIRRTTEQRCSPRLAARTAATQQSPTSTEPSVQISKRTAEGSTSKTVPEAVQNSAAVLTSVSNSPQAKTCENSVTGAEKMLSRRSRSIRKSPEKRVNVSGQQNDNCQVQ</sequence>
<feature type="domain" description="Centromere protein Cenp-F leucine-rich repeat-containing" evidence="3">
    <location>
        <begin position="1938"/>
        <end position="2071"/>
    </location>
</feature>
<dbReference type="EMBL" id="JAFHDT010000010">
    <property type="protein sequence ID" value="KAI7804504.1"/>
    <property type="molecule type" value="Genomic_DNA"/>
</dbReference>
<dbReference type="GO" id="GO:0000775">
    <property type="term" value="C:chromosome, centromeric region"/>
    <property type="evidence" value="ECO:0007669"/>
    <property type="project" value="InterPro"/>
</dbReference>
<evidence type="ECO:0000313" key="7">
    <source>
        <dbReference type="Proteomes" id="UP001059041"/>
    </source>
</evidence>
<feature type="compositionally biased region" description="Basic and acidic residues" evidence="2">
    <location>
        <begin position="53"/>
        <end position="69"/>
    </location>
</feature>
<dbReference type="GO" id="GO:0008017">
    <property type="term" value="F:microtubule binding"/>
    <property type="evidence" value="ECO:0007669"/>
    <property type="project" value="InterPro"/>
</dbReference>
<evidence type="ECO:0000256" key="2">
    <source>
        <dbReference type="SAM" id="MobiDB-lite"/>
    </source>
</evidence>
<keyword evidence="1" id="KW-0175">Coiled coil</keyword>
<dbReference type="PANTHER" id="PTHR18874:SF10">
    <property type="entry name" value="CENTROMERE PROTEIN F"/>
    <property type="match status" value="1"/>
</dbReference>
<feature type="coiled-coil region" evidence="1">
    <location>
        <begin position="705"/>
        <end position="739"/>
    </location>
</feature>
<dbReference type="PANTHER" id="PTHR18874">
    <property type="entry name" value="CMF/LEK/CENP CELL DIVISION-RELATED"/>
    <property type="match status" value="1"/>
</dbReference>
<evidence type="ECO:0000259" key="5">
    <source>
        <dbReference type="Pfam" id="PF10490"/>
    </source>
</evidence>
<dbReference type="InterPro" id="IPR018463">
    <property type="entry name" value="Centromere_CenpF_N"/>
</dbReference>
<dbReference type="Gene3D" id="1.20.5.340">
    <property type="match status" value="1"/>
</dbReference>
<feature type="domain" description="Centromere protein Cenp-F leucine-rich repeat-containing" evidence="3">
    <location>
        <begin position="1700"/>
        <end position="1836"/>
    </location>
</feature>
<feature type="domain" description="Centromere protein Cenp-F N-terminal" evidence="4">
    <location>
        <begin position="1"/>
        <end position="292"/>
    </location>
</feature>
<reference evidence="6" key="1">
    <citation type="submission" date="2021-02" db="EMBL/GenBank/DDBJ databases">
        <title>Comparative genomics reveals that relaxation of natural selection precedes convergent phenotypic evolution of cavefish.</title>
        <authorList>
            <person name="Peng Z."/>
        </authorList>
    </citation>
    <scope>NUCLEOTIDE SEQUENCE</scope>
    <source>
        <tissue evidence="6">Muscle</tissue>
    </source>
</reference>
<dbReference type="Pfam" id="PF10481">
    <property type="entry name" value="CENP-F_N"/>
    <property type="match status" value="1"/>
</dbReference>
<proteinExistence type="predicted"/>
<feature type="region of interest" description="Disordered" evidence="2">
    <location>
        <begin position="28"/>
        <end position="72"/>
    </location>
</feature>
<feature type="region of interest" description="Disordered" evidence="2">
    <location>
        <begin position="2589"/>
        <end position="2690"/>
    </location>
</feature>
<dbReference type="InterPro" id="IPR018302">
    <property type="entry name" value="CenpF/LEK1_Rb-prot-bd"/>
</dbReference>
<feature type="compositionally biased region" description="Polar residues" evidence="2">
    <location>
        <begin position="37"/>
        <end position="50"/>
    </location>
</feature>
<feature type="compositionally biased region" description="Basic and acidic residues" evidence="2">
    <location>
        <begin position="374"/>
        <end position="383"/>
    </location>
</feature>
<feature type="compositionally biased region" description="Polar residues" evidence="2">
    <location>
        <begin position="2679"/>
        <end position="2690"/>
    </location>
</feature>
<evidence type="ECO:0000256" key="1">
    <source>
        <dbReference type="SAM" id="Coils"/>
    </source>
</evidence>
<evidence type="ECO:0000259" key="4">
    <source>
        <dbReference type="Pfam" id="PF10481"/>
    </source>
</evidence>
<dbReference type="GO" id="GO:0010389">
    <property type="term" value="P:regulation of G2/M transition of mitotic cell cycle"/>
    <property type="evidence" value="ECO:0007669"/>
    <property type="project" value="TreeGrafter"/>
</dbReference>
<gene>
    <name evidence="6" type="ORF">IRJ41_012321</name>
</gene>
<dbReference type="Pfam" id="PF10490">
    <property type="entry name" value="CENP-F_C_Rb_bdg"/>
    <property type="match status" value="1"/>
</dbReference>
<feature type="coiled-coil region" evidence="1">
    <location>
        <begin position="893"/>
        <end position="1011"/>
    </location>
</feature>
<feature type="coiled-coil region" evidence="1">
    <location>
        <begin position="1107"/>
        <end position="1274"/>
    </location>
</feature>
<feature type="coiled-coil region" evidence="1">
    <location>
        <begin position="1795"/>
        <end position="1871"/>
    </location>
</feature>
<protein>
    <submittedName>
        <fullName evidence="6">Centromere protein F</fullName>
    </submittedName>
</protein>
<dbReference type="InterPro" id="IPR019513">
    <property type="entry name" value="Centromere_CenpF_leu-rich_rpt"/>
</dbReference>
<dbReference type="InterPro" id="IPR043513">
    <property type="entry name" value="Cenp-F"/>
</dbReference>
<keyword evidence="7" id="KW-1185">Reference proteome</keyword>
<dbReference type="Pfam" id="PF10473">
    <property type="entry name" value="CENP-F_leu_zip"/>
    <property type="match status" value="2"/>
</dbReference>
<feature type="compositionally biased region" description="Polar residues" evidence="2">
    <location>
        <begin position="2480"/>
        <end position="2489"/>
    </location>
</feature>
<dbReference type="GO" id="GO:0005634">
    <property type="term" value="C:nucleus"/>
    <property type="evidence" value="ECO:0007669"/>
    <property type="project" value="TreeGrafter"/>
</dbReference>
<accession>A0A9W7TXS0</accession>
<feature type="coiled-coil region" evidence="1">
    <location>
        <begin position="540"/>
        <end position="658"/>
    </location>
</feature>